<organism evidence="9 10">
    <name type="scientific">Seminavis robusta</name>
    <dbReference type="NCBI Taxonomy" id="568900"/>
    <lineage>
        <taxon>Eukaryota</taxon>
        <taxon>Sar</taxon>
        <taxon>Stramenopiles</taxon>
        <taxon>Ochrophyta</taxon>
        <taxon>Bacillariophyta</taxon>
        <taxon>Bacillariophyceae</taxon>
        <taxon>Bacillariophycidae</taxon>
        <taxon>Naviculales</taxon>
        <taxon>Naviculaceae</taxon>
        <taxon>Seminavis</taxon>
    </lineage>
</organism>
<evidence type="ECO:0000256" key="3">
    <source>
        <dbReference type="ARBA" id="ARBA00022771"/>
    </source>
</evidence>
<dbReference type="SUPFAM" id="SSF50729">
    <property type="entry name" value="PH domain-like"/>
    <property type="match status" value="1"/>
</dbReference>
<dbReference type="InterPro" id="IPR027267">
    <property type="entry name" value="AH/BAR_dom_sf"/>
</dbReference>
<dbReference type="InterPro" id="IPR001849">
    <property type="entry name" value="PH_domain"/>
</dbReference>
<feature type="domain" description="PH" evidence="7">
    <location>
        <begin position="463"/>
        <end position="577"/>
    </location>
</feature>
<dbReference type="CDD" id="cd08204">
    <property type="entry name" value="ArfGap"/>
    <property type="match status" value="1"/>
</dbReference>
<sequence length="999" mass="110817">MATENPESAEADEFFDPLEGSGSDKVETVTEEVASDPGNIIDDIDDPLLGKEGNDSNDWSPHNSFLADSPYFSAFVENDTKSLSILVESLQDISARTKTFSKCGALMAESTRRLAYSCRLKRDNDLSEDMTEEEKVEQEAKLRKERRRALGYEMADLLELLGEVLEEIAAAQMNMVNVFDSTLGMSLEAFAGTELMTVSMLKQEAEQSTESSENIFFRYLNGKNAAGTLGLFGLDDNPASAMMSHDPKKPSSSSMLSSKFKNWRNKGQEQGRKGDTRRTADGGRSSSNNPEDSSLAMATTAANLRLTLEQIRLGQATAELKRFQLLKHLVGIKHRRNFELCEGALASLHGMRTCFHQSFDVVQALGPRMMKIQTAENEMKINHEKKIMPVWNERENTIIKTIDKMHEGLADASFVSAAVASGDPALIDQQALALGKIEEQTKIWELPEVLAKTSRYRRESPDGILVEGWLYKKSTARMSLQPWHRRWFMMNKDAIYYYRTSSEIRKNASGDDKECMHTSQRVKVCDIVLCTIRELPDDGNNRFCFEVITPNHKPLALQARGPLEFKRWIDAIRANVENQLVYGDPHSDQLNKNIGKKNVIRESSNGTASKESQLPPGLSDNTSRDSNDFSARDSRDDSAKRLPAHASAESSKKPKNPLVQKIMDTNPICADCNTRAPDWASLNLGVLLCIQCSGIHRSLGVHVSKVRSLTLDSLTDGESRLLLSMGNEKANAIWEKGLSLQKGWKKPDSSADRKTREGYIKSKYMWKGFLAYNESDGKTEAERNEHFSRALYDAAKERNVLGMSEAIAFGANVDWVNTEDDNKAALQVIVMDMKSDAGDCKAIECAELLLQHGAKMEVGEGGSSHILDYANDNGAEKDMVEYLWTKLPETEKRDRLGLELYEAAKSSNIDGMAEALARGASVDWKNAKDGGKSCIHACVLGMRPEDGTTWNALGCVELLLGKGAKLGALDNDGHNVMDCAVVGGAEREMIEFLTTKLPK</sequence>
<feature type="compositionally biased region" description="Basic and acidic residues" evidence="6">
    <location>
        <begin position="622"/>
        <end position="640"/>
    </location>
</feature>
<reference evidence="9" key="1">
    <citation type="submission" date="2020-06" db="EMBL/GenBank/DDBJ databases">
        <authorList>
            <consortium name="Plant Systems Biology data submission"/>
        </authorList>
    </citation>
    <scope>NUCLEOTIDE SEQUENCE</scope>
    <source>
        <strain evidence="9">D6</strain>
    </source>
</reference>
<dbReference type="Gene3D" id="1.25.40.20">
    <property type="entry name" value="Ankyrin repeat-containing domain"/>
    <property type="match status" value="2"/>
</dbReference>
<dbReference type="GO" id="GO:0008270">
    <property type="term" value="F:zinc ion binding"/>
    <property type="evidence" value="ECO:0007669"/>
    <property type="project" value="UniProtKB-KW"/>
</dbReference>
<feature type="compositionally biased region" description="Polar residues" evidence="6">
    <location>
        <begin position="284"/>
        <end position="295"/>
    </location>
</feature>
<gene>
    <name evidence="9" type="ORF">SEMRO_1391_G268730.1</name>
</gene>
<evidence type="ECO:0000259" key="8">
    <source>
        <dbReference type="PROSITE" id="PS50115"/>
    </source>
</evidence>
<feature type="compositionally biased region" description="Low complexity" evidence="6">
    <location>
        <begin position="250"/>
        <end position="260"/>
    </location>
</feature>
<dbReference type="SUPFAM" id="SSF103657">
    <property type="entry name" value="BAR/IMD domain-like"/>
    <property type="match status" value="1"/>
</dbReference>
<feature type="region of interest" description="Disordered" evidence="6">
    <location>
        <begin position="602"/>
        <end position="659"/>
    </location>
</feature>
<dbReference type="PANTHER" id="PTHR23180:SF160">
    <property type="entry name" value="ADP-RIBOSYLATION FACTOR GTPASE-ACTIVATING PROTEIN EFFECTOR PROTEIN 1"/>
    <property type="match status" value="1"/>
</dbReference>
<evidence type="ECO:0000256" key="2">
    <source>
        <dbReference type="ARBA" id="ARBA00022723"/>
    </source>
</evidence>
<feature type="compositionally biased region" description="Basic and acidic residues" evidence="6">
    <location>
        <begin position="266"/>
        <end position="281"/>
    </location>
</feature>
<dbReference type="PROSITE" id="PS50003">
    <property type="entry name" value="PH_DOMAIN"/>
    <property type="match status" value="1"/>
</dbReference>
<feature type="region of interest" description="Disordered" evidence="6">
    <location>
        <begin position="241"/>
        <end position="295"/>
    </location>
</feature>
<keyword evidence="3 5" id="KW-0863">Zinc-finger</keyword>
<dbReference type="AlphaFoldDB" id="A0A9N8HQ23"/>
<dbReference type="SMART" id="SM00233">
    <property type="entry name" value="PH"/>
    <property type="match status" value="1"/>
</dbReference>
<dbReference type="InterPro" id="IPR038508">
    <property type="entry name" value="ArfGAP_dom_sf"/>
</dbReference>
<evidence type="ECO:0000313" key="9">
    <source>
        <dbReference type="EMBL" id="CAB9523223.1"/>
    </source>
</evidence>
<dbReference type="InterPro" id="IPR037278">
    <property type="entry name" value="ARFGAP/RecO"/>
</dbReference>
<dbReference type="InterPro" id="IPR036770">
    <property type="entry name" value="Ankyrin_rpt-contain_sf"/>
</dbReference>
<dbReference type="InterPro" id="IPR011993">
    <property type="entry name" value="PH-like_dom_sf"/>
</dbReference>
<evidence type="ECO:0000256" key="6">
    <source>
        <dbReference type="SAM" id="MobiDB-lite"/>
    </source>
</evidence>
<dbReference type="SUPFAM" id="SSF48403">
    <property type="entry name" value="Ankyrin repeat"/>
    <property type="match status" value="1"/>
</dbReference>
<accession>A0A9N8HQ23</accession>
<dbReference type="EMBL" id="CAICTM010001389">
    <property type="protein sequence ID" value="CAB9523223.1"/>
    <property type="molecule type" value="Genomic_DNA"/>
</dbReference>
<name>A0A9N8HQ23_9STRA</name>
<dbReference type="SUPFAM" id="SSF57863">
    <property type="entry name" value="ArfGap/RecO-like zinc finger"/>
    <property type="match status" value="1"/>
</dbReference>
<dbReference type="Gene3D" id="2.30.29.30">
    <property type="entry name" value="Pleckstrin-homology domain (PH domain)/Phosphotyrosine-binding domain (PTB)"/>
    <property type="match status" value="1"/>
</dbReference>
<dbReference type="PROSITE" id="PS50115">
    <property type="entry name" value="ARFGAP"/>
    <property type="match status" value="1"/>
</dbReference>
<dbReference type="InterPro" id="IPR045258">
    <property type="entry name" value="ACAP1/2/3-like"/>
</dbReference>
<dbReference type="SMART" id="SM00105">
    <property type="entry name" value="ArfGap"/>
    <property type="match status" value="1"/>
</dbReference>
<keyword evidence="2" id="KW-0479">Metal-binding</keyword>
<feature type="domain" description="Arf-GAP" evidence="8">
    <location>
        <begin position="656"/>
        <end position="780"/>
    </location>
</feature>
<keyword evidence="1" id="KW-0343">GTPase activation</keyword>
<evidence type="ECO:0000313" key="10">
    <source>
        <dbReference type="Proteomes" id="UP001153069"/>
    </source>
</evidence>
<keyword evidence="10" id="KW-1185">Reference proteome</keyword>
<dbReference type="PRINTS" id="PR00405">
    <property type="entry name" value="REVINTRACTNG"/>
</dbReference>
<feature type="compositionally biased region" description="Polar residues" evidence="6">
    <location>
        <begin position="602"/>
        <end position="612"/>
    </location>
</feature>
<protein>
    <submittedName>
        <fullName evidence="9">With coiled-coil, ANK repeat and PH domain-containing protein</fullName>
    </submittedName>
</protein>
<dbReference type="Gene3D" id="1.20.1270.60">
    <property type="entry name" value="Arfaptin homology (AH) domain/BAR domain"/>
    <property type="match status" value="2"/>
</dbReference>
<proteinExistence type="predicted"/>
<dbReference type="InterPro" id="IPR001164">
    <property type="entry name" value="ArfGAP_dom"/>
</dbReference>
<evidence type="ECO:0000256" key="1">
    <source>
        <dbReference type="ARBA" id="ARBA00022468"/>
    </source>
</evidence>
<keyword evidence="4" id="KW-0862">Zinc</keyword>
<dbReference type="GO" id="GO:0005096">
    <property type="term" value="F:GTPase activator activity"/>
    <property type="evidence" value="ECO:0007669"/>
    <property type="project" value="UniProtKB-KW"/>
</dbReference>
<evidence type="ECO:0000256" key="5">
    <source>
        <dbReference type="PROSITE-ProRule" id="PRU00288"/>
    </source>
</evidence>
<dbReference type="Pfam" id="PF01412">
    <property type="entry name" value="ArfGap"/>
    <property type="match status" value="1"/>
</dbReference>
<evidence type="ECO:0000256" key="4">
    <source>
        <dbReference type="ARBA" id="ARBA00022833"/>
    </source>
</evidence>
<feature type="region of interest" description="Disordered" evidence="6">
    <location>
        <begin position="1"/>
        <end position="56"/>
    </location>
</feature>
<evidence type="ECO:0000259" key="7">
    <source>
        <dbReference type="PROSITE" id="PS50003"/>
    </source>
</evidence>
<dbReference type="Pfam" id="PF00169">
    <property type="entry name" value="PH"/>
    <property type="match status" value="1"/>
</dbReference>
<dbReference type="FunFam" id="1.10.220.150:FF:000009">
    <property type="entry name" value="stromal membrane-associated protein 1 isoform X1"/>
    <property type="match status" value="1"/>
</dbReference>
<dbReference type="PANTHER" id="PTHR23180">
    <property type="entry name" value="CENTAURIN/ARF"/>
    <property type="match status" value="1"/>
</dbReference>
<dbReference type="Proteomes" id="UP001153069">
    <property type="component" value="Unassembled WGS sequence"/>
</dbReference>
<comment type="caution">
    <text evidence="9">The sequence shown here is derived from an EMBL/GenBank/DDBJ whole genome shotgun (WGS) entry which is preliminary data.</text>
</comment>
<dbReference type="OrthoDB" id="1638493at2759"/>
<feature type="compositionally biased region" description="Acidic residues" evidence="6">
    <location>
        <begin position="7"/>
        <end position="16"/>
    </location>
</feature>
<dbReference type="Gene3D" id="1.10.220.150">
    <property type="entry name" value="Arf GTPase activating protein"/>
    <property type="match status" value="1"/>
</dbReference>